<gene>
    <name evidence="2" type="ORF">HYN69_15210</name>
</gene>
<evidence type="ECO:0000313" key="2">
    <source>
        <dbReference type="EMBL" id="AWB49669.1"/>
    </source>
</evidence>
<dbReference type="KEGG" id="geh:HYN69_15210"/>
<dbReference type="RefSeq" id="WP_108436486.1">
    <property type="nucleotide sequence ID" value="NZ_CP028918.1"/>
</dbReference>
<keyword evidence="1" id="KW-0812">Transmembrane</keyword>
<feature type="transmembrane region" description="Helical" evidence="1">
    <location>
        <begin position="38"/>
        <end position="60"/>
    </location>
</feature>
<evidence type="ECO:0000256" key="1">
    <source>
        <dbReference type="SAM" id="Phobius"/>
    </source>
</evidence>
<reference evidence="2 3" key="1">
    <citation type="submission" date="2018-04" db="EMBL/GenBank/DDBJ databases">
        <title>Genome sequencing of Gemmobacter.</title>
        <authorList>
            <person name="Yi H."/>
            <person name="Baek M.-G."/>
        </authorList>
    </citation>
    <scope>NUCLEOTIDE SEQUENCE [LARGE SCALE GENOMIC DNA]</scope>
    <source>
        <strain evidence="2 3">HYN0069</strain>
    </source>
</reference>
<name>A0A2S0UPC3_9RHOB</name>
<organism evidence="2 3">
    <name type="scientific">Paragemmobacter aquarius</name>
    <dbReference type="NCBI Taxonomy" id="2169400"/>
    <lineage>
        <taxon>Bacteria</taxon>
        <taxon>Pseudomonadati</taxon>
        <taxon>Pseudomonadota</taxon>
        <taxon>Alphaproteobacteria</taxon>
        <taxon>Rhodobacterales</taxon>
        <taxon>Paracoccaceae</taxon>
        <taxon>Paragemmobacter</taxon>
    </lineage>
</organism>
<keyword evidence="1" id="KW-0472">Membrane</keyword>
<protein>
    <submittedName>
        <fullName evidence="2">Uncharacterized protein</fullName>
    </submittedName>
</protein>
<keyword evidence="1" id="KW-1133">Transmembrane helix</keyword>
<proteinExistence type="predicted"/>
<dbReference type="AlphaFoldDB" id="A0A2S0UPC3"/>
<dbReference type="Proteomes" id="UP000244496">
    <property type="component" value="Chromosome"/>
</dbReference>
<evidence type="ECO:0000313" key="3">
    <source>
        <dbReference type="Proteomes" id="UP000244496"/>
    </source>
</evidence>
<accession>A0A2S0UPC3</accession>
<keyword evidence="3" id="KW-1185">Reference proteome</keyword>
<dbReference type="EMBL" id="CP028918">
    <property type="protein sequence ID" value="AWB49669.1"/>
    <property type="molecule type" value="Genomic_DNA"/>
</dbReference>
<sequence>MKKRMSAGETISSVVFGGAGAFFLLAATDPARGMAERVVLVICGVGTGLAAFRFQIAALVRRWR</sequence>